<dbReference type="Pfam" id="PF00072">
    <property type="entry name" value="Response_reg"/>
    <property type="match status" value="1"/>
</dbReference>
<protein>
    <submittedName>
        <fullName evidence="4">LytR/AlgR family response regulator transcription factor</fullName>
    </submittedName>
</protein>
<evidence type="ECO:0000313" key="5">
    <source>
        <dbReference type="Proteomes" id="UP001596161"/>
    </source>
</evidence>
<keyword evidence="1" id="KW-0597">Phosphoprotein</keyword>
<organism evidence="4 5">
    <name type="scientific">Adhaeribacter terreus</name>
    <dbReference type="NCBI Taxonomy" id="529703"/>
    <lineage>
        <taxon>Bacteria</taxon>
        <taxon>Pseudomonadati</taxon>
        <taxon>Bacteroidota</taxon>
        <taxon>Cytophagia</taxon>
        <taxon>Cytophagales</taxon>
        <taxon>Hymenobacteraceae</taxon>
        <taxon>Adhaeribacter</taxon>
    </lineage>
</organism>
<dbReference type="SMART" id="SM00850">
    <property type="entry name" value="LytTR"/>
    <property type="match status" value="1"/>
</dbReference>
<comment type="caution">
    <text evidence="4">The sequence shown here is derived from an EMBL/GenBank/DDBJ whole genome shotgun (WGS) entry which is preliminary data.</text>
</comment>
<evidence type="ECO:0000313" key="4">
    <source>
        <dbReference type="EMBL" id="MFC5269457.1"/>
    </source>
</evidence>
<dbReference type="Gene3D" id="3.40.50.2300">
    <property type="match status" value="1"/>
</dbReference>
<dbReference type="InterPro" id="IPR046947">
    <property type="entry name" value="LytR-like"/>
</dbReference>
<evidence type="ECO:0000259" key="3">
    <source>
        <dbReference type="PROSITE" id="PS50930"/>
    </source>
</evidence>
<dbReference type="SMART" id="SM00448">
    <property type="entry name" value="REC"/>
    <property type="match status" value="1"/>
</dbReference>
<evidence type="ECO:0000259" key="2">
    <source>
        <dbReference type="PROSITE" id="PS50110"/>
    </source>
</evidence>
<keyword evidence="5" id="KW-1185">Reference proteome</keyword>
<dbReference type="PANTHER" id="PTHR37299:SF1">
    <property type="entry name" value="STAGE 0 SPORULATION PROTEIN A HOMOLOG"/>
    <property type="match status" value="1"/>
</dbReference>
<dbReference type="Proteomes" id="UP001596161">
    <property type="component" value="Unassembled WGS sequence"/>
</dbReference>
<dbReference type="EMBL" id="JBHSKT010000001">
    <property type="protein sequence ID" value="MFC5269457.1"/>
    <property type="molecule type" value="Genomic_DNA"/>
</dbReference>
<evidence type="ECO:0000256" key="1">
    <source>
        <dbReference type="PROSITE-ProRule" id="PRU00169"/>
    </source>
</evidence>
<name>A0ABW0E549_9BACT</name>
<sequence length="232" mass="26892">MTLKCIAIDDEPLALNLIRNYAMKIPALQLVQTFNDALTGAEFLRHNPVDVLFLDINMPDISGLDLIRSLKERPMVIFTTAYKNFAYEGFELEAVDFLLKPFTFDRFAKAFQKAFDHHAARQTQTETNPESLVVYAEYQRIKIALSDIEYIESSEKYIKIHLVKAKPVFTLMSLQKVLEKLPEDKFKRIHRRFIVSVSKVKSISNQKVQFASGVQLPIGKTYLQFIEEWLRL</sequence>
<reference evidence="5" key="1">
    <citation type="journal article" date="2019" name="Int. J. Syst. Evol. Microbiol.">
        <title>The Global Catalogue of Microorganisms (GCM) 10K type strain sequencing project: providing services to taxonomists for standard genome sequencing and annotation.</title>
        <authorList>
            <consortium name="The Broad Institute Genomics Platform"/>
            <consortium name="The Broad Institute Genome Sequencing Center for Infectious Disease"/>
            <person name="Wu L."/>
            <person name="Ma J."/>
        </authorList>
    </citation>
    <scope>NUCLEOTIDE SEQUENCE [LARGE SCALE GENOMIC DNA]</scope>
    <source>
        <strain evidence="5">KACC 12602</strain>
    </source>
</reference>
<dbReference type="InterPro" id="IPR001789">
    <property type="entry name" value="Sig_transdc_resp-reg_receiver"/>
</dbReference>
<dbReference type="Gene3D" id="2.40.50.1020">
    <property type="entry name" value="LytTr DNA-binding domain"/>
    <property type="match status" value="1"/>
</dbReference>
<dbReference type="PROSITE" id="PS50110">
    <property type="entry name" value="RESPONSE_REGULATORY"/>
    <property type="match status" value="1"/>
</dbReference>
<dbReference type="InterPro" id="IPR007492">
    <property type="entry name" value="LytTR_DNA-bd_dom"/>
</dbReference>
<dbReference type="PANTHER" id="PTHR37299">
    <property type="entry name" value="TRANSCRIPTIONAL REGULATOR-RELATED"/>
    <property type="match status" value="1"/>
</dbReference>
<dbReference type="SUPFAM" id="SSF52172">
    <property type="entry name" value="CheY-like"/>
    <property type="match status" value="1"/>
</dbReference>
<feature type="modified residue" description="4-aspartylphosphate" evidence="1">
    <location>
        <position position="55"/>
    </location>
</feature>
<proteinExistence type="predicted"/>
<accession>A0ABW0E549</accession>
<dbReference type="Pfam" id="PF04397">
    <property type="entry name" value="LytTR"/>
    <property type="match status" value="1"/>
</dbReference>
<feature type="domain" description="HTH LytTR-type" evidence="3">
    <location>
        <begin position="132"/>
        <end position="232"/>
    </location>
</feature>
<gene>
    <name evidence="4" type="ORF">ACFPIB_02470</name>
</gene>
<dbReference type="RefSeq" id="WP_378015834.1">
    <property type="nucleotide sequence ID" value="NZ_JBHSKT010000001.1"/>
</dbReference>
<dbReference type="InterPro" id="IPR011006">
    <property type="entry name" value="CheY-like_superfamily"/>
</dbReference>
<feature type="domain" description="Response regulatory" evidence="2">
    <location>
        <begin position="4"/>
        <end position="115"/>
    </location>
</feature>
<dbReference type="PROSITE" id="PS50930">
    <property type="entry name" value="HTH_LYTTR"/>
    <property type="match status" value="1"/>
</dbReference>